<gene>
    <name evidence="3" type="ORF">ACFPK8_13005</name>
</gene>
<proteinExistence type="predicted"/>
<dbReference type="GeneID" id="303295694"/>
<dbReference type="EMBL" id="JBHSLN010000063">
    <property type="protein sequence ID" value="MFC5298431.1"/>
    <property type="molecule type" value="Genomic_DNA"/>
</dbReference>
<dbReference type="RefSeq" id="WP_343921972.1">
    <property type="nucleotide sequence ID" value="NZ_BAAAIR010000005.1"/>
</dbReference>
<name>A0ABW0FIF1_9MICO</name>
<comment type="caution">
    <text evidence="3">The sequence shown here is derived from an EMBL/GenBank/DDBJ whole genome shotgun (WGS) entry which is preliminary data.</text>
</comment>
<keyword evidence="2" id="KW-0732">Signal</keyword>
<keyword evidence="4" id="KW-1185">Reference proteome</keyword>
<organism evidence="3 4">
    <name type="scientific">Brachybacterium tyrofermentans</name>
    <dbReference type="NCBI Taxonomy" id="47848"/>
    <lineage>
        <taxon>Bacteria</taxon>
        <taxon>Bacillati</taxon>
        <taxon>Actinomycetota</taxon>
        <taxon>Actinomycetes</taxon>
        <taxon>Micrococcales</taxon>
        <taxon>Dermabacteraceae</taxon>
        <taxon>Brachybacterium</taxon>
    </lineage>
</organism>
<feature type="region of interest" description="Disordered" evidence="1">
    <location>
        <begin position="21"/>
        <end position="65"/>
    </location>
</feature>
<feature type="compositionally biased region" description="Low complexity" evidence="1">
    <location>
        <begin position="56"/>
        <end position="65"/>
    </location>
</feature>
<dbReference type="Proteomes" id="UP001595937">
    <property type="component" value="Unassembled WGS sequence"/>
</dbReference>
<reference evidence="4" key="1">
    <citation type="journal article" date="2019" name="Int. J. Syst. Evol. Microbiol.">
        <title>The Global Catalogue of Microorganisms (GCM) 10K type strain sequencing project: providing services to taxonomists for standard genome sequencing and annotation.</title>
        <authorList>
            <consortium name="The Broad Institute Genomics Platform"/>
            <consortium name="The Broad Institute Genome Sequencing Center for Infectious Disease"/>
            <person name="Wu L."/>
            <person name="Ma J."/>
        </authorList>
    </citation>
    <scope>NUCLEOTIDE SEQUENCE [LARGE SCALE GENOMIC DNA]</scope>
    <source>
        <strain evidence="4">CGMCC 1.16455</strain>
    </source>
</reference>
<evidence type="ECO:0000313" key="4">
    <source>
        <dbReference type="Proteomes" id="UP001595937"/>
    </source>
</evidence>
<dbReference type="PROSITE" id="PS51257">
    <property type="entry name" value="PROKAR_LIPOPROTEIN"/>
    <property type="match status" value="1"/>
</dbReference>
<evidence type="ECO:0000256" key="1">
    <source>
        <dbReference type="SAM" id="MobiDB-lite"/>
    </source>
</evidence>
<feature type="signal peptide" evidence="2">
    <location>
        <begin position="1"/>
        <end position="21"/>
    </location>
</feature>
<evidence type="ECO:0000313" key="3">
    <source>
        <dbReference type="EMBL" id="MFC5298431.1"/>
    </source>
</evidence>
<sequence length="219" mass="22901">MRRTVATLAVPLLLLTLAACSTESPPQGPHDPPVAEQPQDPSDGGGGSPAEEEAPSVEASPSDEPAGTAIESLWVDDSWTIEDVDEDLCASGISESAHSEQEDMVACGPTAAGAEACALEGDQEVLCIVNAIDKQAIRFDSPTAADPSTEVWPSEQDPVPLYAELPEGVTCSTVSHDHDQHWNGLFSWFVCNDGSSRFVVNDPAVAGIHATVLAALVSR</sequence>
<evidence type="ECO:0000256" key="2">
    <source>
        <dbReference type="SAM" id="SignalP"/>
    </source>
</evidence>
<feature type="chain" id="PRO_5045849771" evidence="2">
    <location>
        <begin position="22"/>
        <end position="219"/>
    </location>
</feature>
<protein>
    <submittedName>
        <fullName evidence="3">Uncharacterized protein</fullName>
    </submittedName>
</protein>
<feature type="non-terminal residue" evidence="3">
    <location>
        <position position="219"/>
    </location>
</feature>
<accession>A0ABW0FIF1</accession>